<dbReference type="AlphaFoldDB" id="A0A8I1KD27"/>
<dbReference type="Gene3D" id="1.20.120.1630">
    <property type="match status" value="1"/>
</dbReference>
<proteinExistence type="predicted"/>
<keyword evidence="7" id="KW-0489">Methyltransferase</keyword>
<evidence type="ECO:0000313" key="9">
    <source>
        <dbReference type="Proteomes" id="UP000655994"/>
    </source>
</evidence>
<dbReference type="GO" id="GO:0032259">
    <property type="term" value="P:methylation"/>
    <property type="evidence" value="ECO:0007669"/>
    <property type="project" value="UniProtKB-KW"/>
</dbReference>
<evidence type="ECO:0000256" key="4">
    <source>
        <dbReference type="ARBA" id="ARBA00023136"/>
    </source>
</evidence>
<dbReference type="Pfam" id="PF04191">
    <property type="entry name" value="PEMT"/>
    <property type="match status" value="1"/>
</dbReference>
<keyword evidence="2 5" id="KW-0812">Transmembrane</keyword>
<keyword evidence="9" id="KW-1185">Reference proteome</keyword>
<dbReference type="GO" id="GO:0012505">
    <property type="term" value="C:endomembrane system"/>
    <property type="evidence" value="ECO:0007669"/>
    <property type="project" value="UniProtKB-SubCell"/>
</dbReference>
<keyword evidence="3 5" id="KW-1133">Transmembrane helix</keyword>
<evidence type="ECO:0000313" key="6">
    <source>
        <dbReference type="EMBL" id="MBJ7265899.1"/>
    </source>
</evidence>
<reference evidence="7 9" key="1">
    <citation type="submission" date="2020-09" db="EMBL/GenBank/DDBJ databases">
        <title>Draft Genomes of Bacterial Isolates from North Pond Shallow Sediments.</title>
        <authorList>
            <person name="Kiel Reese B."/>
            <person name="Mullis M."/>
            <person name="Weisend R.E."/>
        </authorList>
    </citation>
    <scope>NUCLEOTIDE SEQUENCE</scope>
    <source>
        <strain evidence="7">KJE-2</strain>
        <strain evidence="6 9">KJE-3</strain>
    </source>
</reference>
<evidence type="ECO:0000256" key="2">
    <source>
        <dbReference type="ARBA" id="ARBA00022692"/>
    </source>
</evidence>
<protein>
    <submittedName>
        <fullName evidence="7">Isoprenylcysteine carboxylmethyltransferase family protein</fullName>
    </submittedName>
</protein>
<feature type="transmembrane region" description="Helical" evidence="5">
    <location>
        <begin position="140"/>
        <end position="171"/>
    </location>
</feature>
<sequence length="201" mass="23067">MPDIDLISRHFLALYFLFIAVHYASTAIGLSKRTAQSHIQYGEKGSATWWIRQVFNLFRGTILVVCVARIFFPIDPWLGIFASLYSPWVLSIGMVTMLVSLGLVSYNHAYMRQDWRSGIDSDRNRALLTKGPFSRSRNPMFLAIMLGQIGLFLTLPSLFTLICLAMGVAMIRLQAVKEEQALSELYGEEYRQYKNQVPRWF</sequence>
<dbReference type="EMBL" id="JAEMOP010000002">
    <property type="protein sequence ID" value="MBJ7314551.1"/>
    <property type="molecule type" value="Genomic_DNA"/>
</dbReference>
<feature type="transmembrane region" description="Helical" evidence="5">
    <location>
        <begin position="84"/>
        <end position="106"/>
    </location>
</feature>
<evidence type="ECO:0000256" key="5">
    <source>
        <dbReference type="SAM" id="Phobius"/>
    </source>
</evidence>
<evidence type="ECO:0000256" key="1">
    <source>
        <dbReference type="ARBA" id="ARBA00004127"/>
    </source>
</evidence>
<feature type="transmembrane region" description="Helical" evidence="5">
    <location>
        <begin position="50"/>
        <end position="72"/>
    </location>
</feature>
<comment type="subcellular location">
    <subcellularLocation>
        <location evidence="1">Endomembrane system</location>
        <topology evidence="1">Multi-pass membrane protein</topology>
    </subcellularLocation>
</comment>
<gene>
    <name evidence="6" type="ORF">JHC10_02955</name>
    <name evidence="7" type="ORF">JHC11_00855</name>
</gene>
<dbReference type="Proteomes" id="UP000655994">
    <property type="component" value="Unassembled WGS sequence"/>
</dbReference>
<name>A0A8I1KD27_9GAMM</name>
<keyword evidence="4 5" id="KW-0472">Membrane</keyword>
<dbReference type="PANTHER" id="PTHR12714">
    <property type="entry name" value="PROTEIN-S ISOPRENYLCYSTEINE O-METHYLTRANSFERASE"/>
    <property type="match status" value="1"/>
</dbReference>
<organism evidence="7 8">
    <name type="scientific">Idiomarina abyssalis</name>
    <dbReference type="NCBI Taxonomy" id="86102"/>
    <lineage>
        <taxon>Bacteria</taxon>
        <taxon>Pseudomonadati</taxon>
        <taxon>Pseudomonadota</taxon>
        <taxon>Gammaproteobacteria</taxon>
        <taxon>Alteromonadales</taxon>
        <taxon>Idiomarinaceae</taxon>
        <taxon>Idiomarina</taxon>
    </lineage>
</organism>
<feature type="transmembrane region" description="Helical" evidence="5">
    <location>
        <begin position="12"/>
        <end position="30"/>
    </location>
</feature>
<dbReference type="EMBL" id="JAEMOS010000009">
    <property type="protein sequence ID" value="MBJ7265899.1"/>
    <property type="molecule type" value="Genomic_DNA"/>
</dbReference>
<evidence type="ECO:0000256" key="3">
    <source>
        <dbReference type="ARBA" id="ARBA00022989"/>
    </source>
</evidence>
<evidence type="ECO:0000313" key="7">
    <source>
        <dbReference type="EMBL" id="MBJ7314551.1"/>
    </source>
</evidence>
<accession>A0A8I1KD27</accession>
<keyword evidence="7" id="KW-0808">Transferase</keyword>
<evidence type="ECO:0000313" key="8">
    <source>
        <dbReference type="Proteomes" id="UP000621390"/>
    </source>
</evidence>
<dbReference type="GO" id="GO:0008168">
    <property type="term" value="F:methyltransferase activity"/>
    <property type="evidence" value="ECO:0007669"/>
    <property type="project" value="UniProtKB-KW"/>
</dbReference>
<dbReference type="InterPro" id="IPR007318">
    <property type="entry name" value="Phopholipid_MeTrfase"/>
</dbReference>
<dbReference type="PANTHER" id="PTHR12714:SF9">
    <property type="entry name" value="PROTEIN-S-ISOPRENYLCYSTEINE O-METHYLTRANSFERASE"/>
    <property type="match status" value="1"/>
</dbReference>
<dbReference type="RefSeq" id="WP_199493771.1">
    <property type="nucleotide sequence ID" value="NZ_JAEMOO010000010.1"/>
</dbReference>
<dbReference type="Proteomes" id="UP000621390">
    <property type="component" value="Unassembled WGS sequence"/>
</dbReference>
<comment type="caution">
    <text evidence="7">The sequence shown here is derived from an EMBL/GenBank/DDBJ whole genome shotgun (WGS) entry which is preliminary data.</text>
</comment>